<dbReference type="InterPro" id="IPR048258">
    <property type="entry name" value="Cyclins_cyclin-box"/>
</dbReference>
<keyword evidence="4" id="KW-0131">Cell cycle</keyword>
<dbReference type="GO" id="GO:0044772">
    <property type="term" value="P:mitotic cell cycle phase transition"/>
    <property type="evidence" value="ECO:0007669"/>
    <property type="project" value="InterPro"/>
</dbReference>
<dbReference type="GO" id="GO:0051301">
    <property type="term" value="P:cell division"/>
    <property type="evidence" value="ECO:0007669"/>
    <property type="project" value="UniProtKB-KW"/>
</dbReference>
<keyword evidence="3 5" id="KW-0195">Cyclin</keyword>
<evidence type="ECO:0000313" key="8">
    <source>
        <dbReference type="EMBL" id="SGZ41840.1"/>
    </source>
</evidence>
<gene>
    <name evidence="8" type="ORF">HGUI_04041</name>
</gene>
<dbReference type="InterPro" id="IPR004367">
    <property type="entry name" value="Cyclin_C-dom"/>
</dbReference>
<dbReference type="GO" id="GO:0016538">
    <property type="term" value="F:cyclin-dependent protein serine/threonine kinase regulator activity"/>
    <property type="evidence" value="ECO:0007669"/>
    <property type="project" value="InterPro"/>
</dbReference>
<dbReference type="CDD" id="cd20512">
    <property type="entry name" value="CYCLIN_CLBs_yeast_rpt2"/>
    <property type="match status" value="1"/>
</dbReference>
<dbReference type="FunFam" id="1.10.472.10:FF:000005">
    <property type="entry name" value="G2/mitotic-specific cyclin B"/>
    <property type="match status" value="1"/>
</dbReference>
<dbReference type="InterPro" id="IPR006671">
    <property type="entry name" value="Cyclin_N"/>
</dbReference>
<dbReference type="PANTHER" id="PTHR10177">
    <property type="entry name" value="CYCLINS"/>
    <property type="match status" value="1"/>
</dbReference>
<dbReference type="Pfam" id="PF02984">
    <property type="entry name" value="Cyclin_C"/>
    <property type="match status" value="1"/>
</dbReference>
<dbReference type="Pfam" id="PF00134">
    <property type="entry name" value="Cyclin_N"/>
    <property type="match status" value="1"/>
</dbReference>
<comment type="similarity">
    <text evidence="1">Belongs to the cyclin family. Cyclin AB subfamily.</text>
</comment>
<protein>
    <submittedName>
        <fullName evidence="8">Related to G2/mitotic-specific cyclin-2</fullName>
    </submittedName>
</protein>
<dbReference type="SUPFAM" id="SSF47954">
    <property type="entry name" value="Cyclin-like"/>
    <property type="match status" value="2"/>
</dbReference>
<evidence type="ECO:0000256" key="2">
    <source>
        <dbReference type="ARBA" id="ARBA00022618"/>
    </source>
</evidence>
<feature type="domain" description="Cyclin-like" evidence="6">
    <location>
        <begin position="330"/>
        <end position="414"/>
    </location>
</feature>
<evidence type="ECO:0000256" key="5">
    <source>
        <dbReference type="RuleBase" id="RU000383"/>
    </source>
</evidence>
<sequence length="557" mass="65112">MNNKKATSRPAFANVTEAVVNGRLYPTTENTTKNLKQLNENTYKNIHKPMVRKINHVKQRILNKPMNEQSEYNIYTLFDDNCQSILNDFQKDLKDMDGITISDVDDLLFKERNNNENNKLKLKAKVDHLVKEGHNKDKIQSFIIMSEKERIRKTLLKNDENDMSWQTYNEQYDKSNKRPMSSLITHEELKRAKLEANVEKSKHNNEVTSSVKKQPLQRINEHKEDNGSMEAKREPQVEIDNIKENDDLKDIVLPANYYPGMALHEATTKDGVRYRYEDLDLEDNDDVLMVNEYVTDIFGYMYKSELQCLPNPTTMILHPNIKQNRDILVNWMIKIHNQFNLLPETLYLAVNIMDRFLSVKLVDLDRLQLVGTVSLFIASKYEEVYSPSCKNFANVTDGACCEEDIVDGEIYVLQTLNFKLDYPNPMNFLRRISKADEYHMDCRTVAKYLLEITIVDFRFIGIPPSKCAAAAFFLAKKMMGRPYWDGNFIHYSGGYSKENISPLVKMMMEYLEHPVIHDEFYKKYSTRRFCKASVASRDWAKRVIQQGFNVMDLHEQS</sequence>
<dbReference type="EMBL" id="FQNF01000177">
    <property type="protein sequence ID" value="SGZ41840.1"/>
    <property type="molecule type" value="Genomic_DNA"/>
</dbReference>
<dbReference type="OrthoDB" id="5590282at2759"/>
<organism evidence="8 9">
    <name type="scientific">Hanseniaspora guilliermondii</name>
    <dbReference type="NCBI Taxonomy" id="56406"/>
    <lineage>
        <taxon>Eukaryota</taxon>
        <taxon>Fungi</taxon>
        <taxon>Dikarya</taxon>
        <taxon>Ascomycota</taxon>
        <taxon>Saccharomycotina</taxon>
        <taxon>Saccharomycetes</taxon>
        <taxon>Saccharomycodales</taxon>
        <taxon>Saccharomycodaceae</taxon>
        <taxon>Hanseniaspora</taxon>
    </lineage>
</organism>
<evidence type="ECO:0000256" key="3">
    <source>
        <dbReference type="ARBA" id="ARBA00023127"/>
    </source>
</evidence>
<evidence type="ECO:0000259" key="6">
    <source>
        <dbReference type="SMART" id="SM00385"/>
    </source>
</evidence>
<evidence type="ECO:0000256" key="4">
    <source>
        <dbReference type="ARBA" id="ARBA00023306"/>
    </source>
</evidence>
<keyword evidence="9" id="KW-1185">Reference proteome</keyword>
<evidence type="ECO:0000256" key="1">
    <source>
        <dbReference type="ARBA" id="ARBA00006955"/>
    </source>
</evidence>
<dbReference type="VEuPathDB" id="FungiDB:HGUI_04041"/>
<name>A0A1L0B5K6_9ASCO</name>
<proteinExistence type="inferred from homology"/>
<dbReference type="SMART" id="SM01332">
    <property type="entry name" value="Cyclin_C"/>
    <property type="match status" value="1"/>
</dbReference>
<dbReference type="InterPro" id="IPR013763">
    <property type="entry name" value="Cyclin-like_dom"/>
</dbReference>
<dbReference type="SMART" id="SM00385">
    <property type="entry name" value="CYCLIN"/>
    <property type="match status" value="2"/>
</dbReference>
<keyword evidence="2" id="KW-0132">Cell division</keyword>
<dbReference type="InterPro" id="IPR036915">
    <property type="entry name" value="Cyclin-like_sf"/>
</dbReference>
<dbReference type="Proteomes" id="UP000183365">
    <property type="component" value="Unassembled WGS sequence"/>
</dbReference>
<accession>A0A1L0B5K6</accession>
<dbReference type="PROSITE" id="PS00292">
    <property type="entry name" value="CYCLINS"/>
    <property type="match status" value="1"/>
</dbReference>
<dbReference type="AlphaFoldDB" id="A0A1L0B5K6"/>
<evidence type="ECO:0000259" key="7">
    <source>
        <dbReference type="SMART" id="SM01332"/>
    </source>
</evidence>
<feature type="domain" description="Cyclin-like" evidence="6">
    <location>
        <begin position="427"/>
        <end position="509"/>
    </location>
</feature>
<reference evidence="9" key="1">
    <citation type="submission" date="2016-11" db="EMBL/GenBank/DDBJ databases">
        <authorList>
            <person name="Guldener U."/>
        </authorList>
    </citation>
    <scope>NUCLEOTIDE SEQUENCE [LARGE SCALE GENOMIC DNA]</scope>
</reference>
<dbReference type="InterPro" id="IPR039361">
    <property type="entry name" value="Cyclin"/>
</dbReference>
<evidence type="ECO:0000313" key="9">
    <source>
        <dbReference type="Proteomes" id="UP000183365"/>
    </source>
</evidence>
<dbReference type="Gene3D" id="1.10.472.10">
    <property type="entry name" value="Cyclin-like"/>
    <property type="match status" value="2"/>
</dbReference>
<feature type="domain" description="Cyclin C-terminal" evidence="7">
    <location>
        <begin position="423"/>
        <end position="538"/>
    </location>
</feature>